<dbReference type="AlphaFoldDB" id="F8NJD6"/>
<evidence type="ECO:0000313" key="1">
    <source>
        <dbReference type="EMBL" id="EGO29834.1"/>
    </source>
</evidence>
<dbReference type="KEGG" id="sla:SERLADRAFT_445608"/>
<dbReference type="RefSeq" id="XP_007314076.1">
    <property type="nucleotide sequence ID" value="XM_007314014.1"/>
</dbReference>
<name>F8NJD6_SERL9</name>
<gene>
    <name evidence="1" type="ORF">SERLADRAFT_445608</name>
</gene>
<dbReference type="Proteomes" id="UP000008064">
    <property type="component" value="Unassembled WGS sequence"/>
</dbReference>
<accession>F8NJD6</accession>
<reference evidence="1" key="1">
    <citation type="submission" date="2011-04" db="EMBL/GenBank/DDBJ databases">
        <title>Evolution of plant cell wall degrading machinery underlies the functional diversity of forest fungi.</title>
        <authorList>
            <consortium name="US DOE Joint Genome Institute (JGI-PGF)"/>
            <person name="Eastwood D.C."/>
            <person name="Floudas D."/>
            <person name="Binder M."/>
            <person name="Majcherczyk A."/>
            <person name="Schneider P."/>
            <person name="Aerts A."/>
            <person name="Asiegbu F.O."/>
            <person name="Baker S.E."/>
            <person name="Barry K."/>
            <person name="Bendiksby M."/>
            <person name="Blumentritt M."/>
            <person name="Coutinho P.M."/>
            <person name="Cullen D."/>
            <person name="Cullen D."/>
            <person name="Gathman A."/>
            <person name="Goodell B."/>
            <person name="Henrissat B."/>
            <person name="Ihrmark K."/>
            <person name="Kauserud H."/>
            <person name="Kohler A."/>
            <person name="LaButti K."/>
            <person name="Lapidus A."/>
            <person name="Lavin J.L."/>
            <person name="Lee Y.-H."/>
            <person name="Lindquist E."/>
            <person name="Lilly W."/>
            <person name="Lucas S."/>
            <person name="Morin E."/>
            <person name="Murat C."/>
            <person name="Oguiza J.A."/>
            <person name="Park J."/>
            <person name="Pisabarro A.G."/>
            <person name="Riley R."/>
            <person name="Rosling A."/>
            <person name="Salamov A."/>
            <person name="Schmidt O."/>
            <person name="Schmutz J."/>
            <person name="Skrede I."/>
            <person name="Stenlid J."/>
            <person name="Wiebenga A."/>
            <person name="Xie X."/>
            <person name="Kues U."/>
            <person name="Hibbett D.S."/>
            <person name="Hoffmeister D."/>
            <person name="Hogberg N."/>
            <person name="Martin F."/>
            <person name="Grigoriev I.V."/>
            <person name="Watkinson S.C."/>
        </authorList>
    </citation>
    <scope>NUCLEOTIDE SEQUENCE</scope>
    <source>
        <strain evidence="1">S7.9</strain>
    </source>
</reference>
<organism>
    <name type="scientific">Serpula lacrymans var. lacrymans (strain S7.9)</name>
    <name type="common">Dry rot fungus</name>
    <dbReference type="NCBI Taxonomy" id="578457"/>
    <lineage>
        <taxon>Eukaryota</taxon>
        <taxon>Fungi</taxon>
        <taxon>Dikarya</taxon>
        <taxon>Basidiomycota</taxon>
        <taxon>Agaricomycotina</taxon>
        <taxon>Agaricomycetes</taxon>
        <taxon>Agaricomycetidae</taxon>
        <taxon>Boletales</taxon>
        <taxon>Coniophorineae</taxon>
        <taxon>Serpulaceae</taxon>
        <taxon>Serpula</taxon>
    </lineage>
</organism>
<proteinExistence type="predicted"/>
<dbReference type="HOGENOM" id="CLU_2887196_0_0_1"/>
<protein>
    <submittedName>
        <fullName evidence="1">Uncharacterized protein</fullName>
    </submittedName>
</protein>
<dbReference type="GeneID" id="18816212"/>
<sequence length="63" mass="7066">MPNGEVDDGCRDGADECCKDELTEGDAWKMLPKGVCRKLGHCLARIKLMNFRARVRQTLDLAD</sequence>
<dbReference type="EMBL" id="GL945429">
    <property type="protein sequence ID" value="EGO29834.1"/>
    <property type="molecule type" value="Genomic_DNA"/>
</dbReference>